<dbReference type="Gene3D" id="3.90.180.10">
    <property type="entry name" value="Medium-chain alcohol dehydrogenases, catalytic domain"/>
    <property type="match status" value="1"/>
</dbReference>
<dbReference type="PANTHER" id="PTHR43401:SF2">
    <property type="entry name" value="L-THREONINE 3-DEHYDROGENASE"/>
    <property type="match status" value="1"/>
</dbReference>
<dbReference type="GO" id="GO:0003939">
    <property type="term" value="F:L-iditol 2-dehydrogenase (NAD+) activity"/>
    <property type="evidence" value="ECO:0007669"/>
    <property type="project" value="UniProtKB-EC"/>
</dbReference>
<reference evidence="5 6" key="1">
    <citation type="submission" date="2023-07" db="EMBL/GenBank/DDBJ databases">
        <title>Genomic Encyclopedia of Type Strains, Phase IV (KMG-IV): sequencing the most valuable type-strain genomes for metagenomic binning, comparative biology and taxonomic classification.</title>
        <authorList>
            <person name="Goeker M."/>
        </authorList>
    </citation>
    <scope>NUCLEOTIDE SEQUENCE [LARGE SCALE GENOMIC DNA]</scope>
    <source>
        <strain evidence="5 6">DSM 12751</strain>
    </source>
</reference>
<dbReference type="InterPro" id="IPR013154">
    <property type="entry name" value="ADH-like_N"/>
</dbReference>
<dbReference type="RefSeq" id="WP_307395643.1">
    <property type="nucleotide sequence ID" value="NZ_BAAADK010000030.1"/>
</dbReference>
<organism evidence="5 6">
    <name type="scientific">Caldalkalibacillus horti</name>
    <dbReference type="NCBI Taxonomy" id="77523"/>
    <lineage>
        <taxon>Bacteria</taxon>
        <taxon>Bacillati</taxon>
        <taxon>Bacillota</taxon>
        <taxon>Bacilli</taxon>
        <taxon>Bacillales</taxon>
        <taxon>Bacillaceae</taxon>
        <taxon>Caldalkalibacillus</taxon>
    </lineage>
</organism>
<dbReference type="Pfam" id="PF08240">
    <property type="entry name" value="ADH_N"/>
    <property type="match status" value="1"/>
</dbReference>
<dbReference type="SUPFAM" id="SSF50129">
    <property type="entry name" value="GroES-like"/>
    <property type="match status" value="1"/>
</dbReference>
<dbReference type="InterPro" id="IPR050129">
    <property type="entry name" value="Zn_alcohol_dh"/>
</dbReference>
<dbReference type="InterPro" id="IPR011032">
    <property type="entry name" value="GroES-like_sf"/>
</dbReference>
<dbReference type="InterPro" id="IPR036291">
    <property type="entry name" value="NAD(P)-bd_dom_sf"/>
</dbReference>
<name>A0ABT9W143_9BACI</name>
<evidence type="ECO:0000256" key="3">
    <source>
        <dbReference type="ARBA" id="ARBA00023002"/>
    </source>
</evidence>
<feature type="domain" description="Enoyl reductase (ER)" evidence="4">
    <location>
        <begin position="8"/>
        <end position="324"/>
    </location>
</feature>
<protein>
    <submittedName>
        <fullName evidence="5">L-iditol 2-dehydrogenase</fullName>
        <ecNumber evidence="5">1.1.1.14</ecNumber>
    </submittedName>
</protein>
<keyword evidence="1" id="KW-0479">Metal-binding</keyword>
<proteinExistence type="predicted"/>
<evidence type="ECO:0000259" key="4">
    <source>
        <dbReference type="SMART" id="SM00829"/>
    </source>
</evidence>
<accession>A0ABT9W143</accession>
<dbReference type="SMART" id="SM00829">
    <property type="entry name" value="PKS_ER"/>
    <property type="match status" value="1"/>
</dbReference>
<dbReference type="Gene3D" id="3.40.50.720">
    <property type="entry name" value="NAD(P)-binding Rossmann-like Domain"/>
    <property type="match status" value="1"/>
</dbReference>
<evidence type="ECO:0000313" key="5">
    <source>
        <dbReference type="EMBL" id="MDQ0166987.1"/>
    </source>
</evidence>
<dbReference type="InterPro" id="IPR020843">
    <property type="entry name" value="ER"/>
</dbReference>
<keyword evidence="6" id="KW-1185">Reference proteome</keyword>
<dbReference type="PANTHER" id="PTHR43401">
    <property type="entry name" value="L-THREONINE 3-DEHYDROGENASE"/>
    <property type="match status" value="1"/>
</dbReference>
<sequence>MLELHIEKPNSMIMRSVETVPSLMDDEVKLEIMYGGICGSDLSVLKGKIKHAIYPIRPGHELLGKITEAGSKSGLDVGTKVIVVPNTYCRECKYCLGGKRNICQHKKSFGININGGFSEEMIIPAKYVMPVPDDISDEEAILIEPFSVIIHAFRKINVTKGSSVAVVGCGTEGMLATILAKHLGANVTAIDINTKKLDLVEELGAVRSVQHEDIEGETFDIVIEAAGTKKSVEQGIQLVDSGGTLVLVGITEEANLPVAHVVRSEITIYGSIIYDVPEDFQAAIEYLRDPEFDVRPVISDIIPFKEYTKAFERALTGDFGKIVIDFKQEVI</sequence>
<dbReference type="InterPro" id="IPR013149">
    <property type="entry name" value="ADH-like_C"/>
</dbReference>
<gene>
    <name evidence="5" type="ORF">J2S11_002904</name>
</gene>
<evidence type="ECO:0000256" key="1">
    <source>
        <dbReference type="ARBA" id="ARBA00022723"/>
    </source>
</evidence>
<keyword evidence="2" id="KW-0862">Zinc</keyword>
<dbReference type="Pfam" id="PF00107">
    <property type="entry name" value="ADH_zinc_N"/>
    <property type="match status" value="1"/>
</dbReference>
<dbReference type="EC" id="1.1.1.14" evidence="5"/>
<comment type="caution">
    <text evidence="5">The sequence shown here is derived from an EMBL/GenBank/DDBJ whole genome shotgun (WGS) entry which is preliminary data.</text>
</comment>
<dbReference type="EMBL" id="JAUSTY010000012">
    <property type="protein sequence ID" value="MDQ0166987.1"/>
    <property type="molecule type" value="Genomic_DNA"/>
</dbReference>
<dbReference type="SUPFAM" id="SSF51735">
    <property type="entry name" value="NAD(P)-binding Rossmann-fold domains"/>
    <property type="match status" value="1"/>
</dbReference>
<dbReference type="Proteomes" id="UP001235840">
    <property type="component" value="Unassembled WGS sequence"/>
</dbReference>
<keyword evidence="3 5" id="KW-0560">Oxidoreductase</keyword>
<evidence type="ECO:0000313" key="6">
    <source>
        <dbReference type="Proteomes" id="UP001235840"/>
    </source>
</evidence>
<evidence type="ECO:0000256" key="2">
    <source>
        <dbReference type="ARBA" id="ARBA00022833"/>
    </source>
</evidence>